<feature type="transmembrane region" description="Helical" evidence="1">
    <location>
        <begin position="6"/>
        <end position="23"/>
    </location>
</feature>
<dbReference type="InterPro" id="IPR025641">
    <property type="entry name" value="DUF4340"/>
</dbReference>
<keyword evidence="1" id="KW-0812">Transmembrane</keyword>
<proteinExistence type="predicted"/>
<gene>
    <name evidence="3" type="ORF">DIZ80_11885</name>
</gene>
<keyword evidence="1" id="KW-0472">Membrane</keyword>
<dbReference type="Pfam" id="PF14238">
    <property type="entry name" value="DUF4340"/>
    <property type="match status" value="1"/>
</dbReference>
<name>A0A370DF80_9GAMM</name>
<keyword evidence="4" id="KW-1185">Reference proteome</keyword>
<organism evidence="3 4">
    <name type="scientific">endosymbiont of Galathealinum brachiosum</name>
    <dbReference type="NCBI Taxonomy" id="2200906"/>
    <lineage>
        <taxon>Bacteria</taxon>
        <taxon>Pseudomonadati</taxon>
        <taxon>Pseudomonadota</taxon>
        <taxon>Gammaproteobacteria</taxon>
        <taxon>sulfur-oxidizing symbionts</taxon>
    </lineage>
</organism>
<evidence type="ECO:0000313" key="4">
    <source>
        <dbReference type="Proteomes" id="UP000254266"/>
    </source>
</evidence>
<evidence type="ECO:0000259" key="2">
    <source>
        <dbReference type="Pfam" id="PF14238"/>
    </source>
</evidence>
<dbReference type="AlphaFoldDB" id="A0A370DF80"/>
<dbReference type="Proteomes" id="UP000254266">
    <property type="component" value="Unassembled WGS sequence"/>
</dbReference>
<feature type="domain" description="DUF4340" evidence="2">
    <location>
        <begin position="65"/>
        <end position="209"/>
    </location>
</feature>
<evidence type="ECO:0000313" key="3">
    <source>
        <dbReference type="EMBL" id="RDH82957.1"/>
    </source>
</evidence>
<accession>A0A370DF80</accession>
<evidence type="ECO:0000256" key="1">
    <source>
        <dbReference type="SAM" id="Phobius"/>
    </source>
</evidence>
<protein>
    <recommendedName>
        <fullName evidence="2">DUF4340 domain-containing protein</fullName>
    </recommendedName>
</protein>
<keyword evidence="1" id="KW-1133">Transmembrane helix</keyword>
<comment type="caution">
    <text evidence="3">The sequence shown here is derived from an EMBL/GenBank/DDBJ whole genome shotgun (WGS) entry which is preliminary data.</text>
</comment>
<reference evidence="3 4" key="1">
    <citation type="journal article" date="2018" name="ISME J.">
        <title>Endosymbiont genomes yield clues of tubeworm success.</title>
        <authorList>
            <person name="Li Y."/>
            <person name="Liles M.R."/>
            <person name="Halanych K.M."/>
        </authorList>
    </citation>
    <scope>NUCLEOTIDE SEQUENCE [LARGE SCALE GENOMIC DNA]</scope>
    <source>
        <strain evidence="3">A1464</strain>
    </source>
</reference>
<dbReference type="EMBL" id="QFXC01000011">
    <property type="protein sequence ID" value="RDH82957.1"/>
    <property type="molecule type" value="Genomic_DNA"/>
</dbReference>
<sequence>MNNRTLVNIGLFVFLIISIFIFSNRNDNININLLTSMNTDKINTIQIHKNSTHDIKFNKDNNNIWRMTSPYNLKAHQFRINTLLGLIQTPVDTRYDIEALDLSDYALEPPRARITFDQTDVLFGKTNPVNNKRYLLADNKMVLLNDQVYPLVSAQAASFIDLSLIPDDFTIKRIETPSTLIQLVNDTWESSKANKLNADQIQSLLQHWKSAQAFAVHKYMPRKQLGKIEIRDRSETITFEITDDDPWLILAIPEINIEYHLDNSLKNILYGNLKPDSPDA</sequence>